<feature type="domain" description="Cytochrome c" evidence="4">
    <location>
        <begin position="77"/>
        <end position="148"/>
    </location>
</feature>
<keyword evidence="6" id="KW-1185">Reference proteome</keyword>
<evidence type="ECO:0000259" key="4">
    <source>
        <dbReference type="Pfam" id="PF21342"/>
    </source>
</evidence>
<dbReference type="GO" id="GO:0009055">
    <property type="term" value="F:electron transfer activity"/>
    <property type="evidence" value="ECO:0007669"/>
    <property type="project" value="InterPro"/>
</dbReference>
<dbReference type="GO" id="GO:0046872">
    <property type="term" value="F:metal ion binding"/>
    <property type="evidence" value="ECO:0007669"/>
    <property type="project" value="UniProtKB-KW"/>
</dbReference>
<keyword evidence="3" id="KW-0408">Iron</keyword>
<dbReference type="Pfam" id="PF21342">
    <property type="entry name" value="SoxA-TsdA_cyt-c"/>
    <property type="match status" value="1"/>
</dbReference>
<dbReference type="Gene3D" id="1.10.760.10">
    <property type="entry name" value="Cytochrome c-like domain"/>
    <property type="match status" value="1"/>
</dbReference>
<dbReference type="GO" id="GO:0020037">
    <property type="term" value="F:heme binding"/>
    <property type="evidence" value="ECO:0007669"/>
    <property type="project" value="InterPro"/>
</dbReference>
<evidence type="ECO:0000256" key="3">
    <source>
        <dbReference type="ARBA" id="ARBA00023004"/>
    </source>
</evidence>
<dbReference type="Proteomes" id="UP000334340">
    <property type="component" value="Unassembled WGS sequence"/>
</dbReference>
<dbReference type="AlphaFoldDB" id="A0A564ZID8"/>
<dbReference type="InterPro" id="IPR009056">
    <property type="entry name" value="Cyt_c-like_dom"/>
</dbReference>
<name>A0A564ZID8_9BACT</name>
<keyword evidence="2" id="KW-0479">Metal-binding</keyword>
<dbReference type="SUPFAM" id="SSF46626">
    <property type="entry name" value="Cytochrome c"/>
    <property type="match status" value="1"/>
</dbReference>
<protein>
    <recommendedName>
        <fullName evidence="4">Cytochrome c domain-containing protein</fullName>
    </recommendedName>
</protein>
<dbReference type="InterPro" id="IPR036909">
    <property type="entry name" value="Cyt_c-like_dom_sf"/>
</dbReference>
<dbReference type="EMBL" id="CABIKM010000022">
    <property type="protein sequence ID" value="VUZ85075.1"/>
    <property type="molecule type" value="Genomic_DNA"/>
</dbReference>
<evidence type="ECO:0000256" key="1">
    <source>
        <dbReference type="ARBA" id="ARBA00022617"/>
    </source>
</evidence>
<gene>
    <name evidence="5" type="ORF">MELA_01451</name>
</gene>
<organism evidence="5 6">
    <name type="scientific">Candidatus Methylomirabilis lanthanidiphila</name>
    <dbReference type="NCBI Taxonomy" id="2211376"/>
    <lineage>
        <taxon>Bacteria</taxon>
        <taxon>Candidatus Methylomirabilota</taxon>
        <taxon>Candidatus Methylomirabilia</taxon>
        <taxon>Candidatus Methylomirabilales</taxon>
        <taxon>Candidatus Methylomirabilaceae</taxon>
        <taxon>Candidatus Methylomirabilis</taxon>
    </lineage>
</organism>
<evidence type="ECO:0000313" key="6">
    <source>
        <dbReference type="Proteomes" id="UP000334340"/>
    </source>
</evidence>
<evidence type="ECO:0000313" key="5">
    <source>
        <dbReference type="EMBL" id="VUZ85075.1"/>
    </source>
</evidence>
<evidence type="ECO:0000256" key="2">
    <source>
        <dbReference type="ARBA" id="ARBA00022723"/>
    </source>
</evidence>
<sequence>MKRQHSDIRTALGAFLLGLLLVAVSGPSQALAHKAKHTPEQLKAFEQVFLEQVRIGDLLFHGDGATQKRLGVTLSNTGMACAMCHPFASDTHPYTFPKFQEQVNKFSTLRDMINWCIEKAAEGERIEDDSDAMKALETYIYWSTRGSKLDPGRH</sequence>
<proteinExistence type="predicted"/>
<keyword evidence="1" id="KW-0349">Heme</keyword>
<reference evidence="5 6" key="1">
    <citation type="submission" date="2019-07" db="EMBL/GenBank/DDBJ databases">
        <authorList>
            <person name="Cremers G."/>
        </authorList>
    </citation>
    <scope>NUCLEOTIDE SEQUENCE [LARGE SCALE GENOMIC DNA]</scope>
</reference>
<accession>A0A564ZID8</accession>